<keyword evidence="1" id="KW-0175">Coiled coil</keyword>
<name>A0AAJ5ZD37_AERCA</name>
<reference evidence="4" key="1">
    <citation type="submission" date="2023-03" db="EMBL/GenBank/DDBJ databases">
        <title>Aeromonas caviae strain AC1520.</title>
        <authorList>
            <person name="Xie T."/>
            <person name="Zhang Q."/>
            <person name="Deng J."/>
            <person name="Li X."/>
        </authorList>
    </citation>
    <scope>NUCLEOTIDE SEQUENCE</scope>
    <source>
        <strain evidence="4">AC1520</strain>
        <plasmid evidence="4">pAC1520</plasmid>
    </source>
</reference>
<dbReference type="GO" id="GO:0046983">
    <property type="term" value="F:protein dimerization activity"/>
    <property type="evidence" value="ECO:0007669"/>
    <property type="project" value="InterPro"/>
</dbReference>
<dbReference type="Proteomes" id="UP001218423">
    <property type="component" value="Plasmid pAC1520"/>
</dbReference>
<proteinExistence type="predicted"/>
<dbReference type="Gene3D" id="4.10.430.10">
    <property type="entry name" value="Histone-like protein H-NS, C-terminal domain"/>
    <property type="match status" value="1"/>
</dbReference>
<dbReference type="GO" id="GO:0003677">
    <property type="term" value="F:DNA binding"/>
    <property type="evidence" value="ECO:0007669"/>
    <property type="project" value="InterPro"/>
</dbReference>
<evidence type="ECO:0000256" key="2">
    <source>
        <dbReference type="SAM" id="MobiDB-lite"/>
    </source>
</evidence>
<evidence type="ECO:0000256" key="1">
    <source>
        <dbReference type="SAM" id="Coils"/>
    </source>
</evidence>
<dbReference type="InterPro" id="IPR027454">
    <property type="entry name" value="Histone_HNS_N"/>
</dbReference>
<keyword evidence="4" id="KW-0614">Plasmid</keyword>
<feature type="compositionally biased region" description="Basic residues" evidence="2">
    <location>
        <begin position="95"/>
        <end position="104"/>
    </location>
</feature>
<dbReference type="InterPro" id="IPR037150">
    <property type="entry name" value="H-NS_C_dom_sf"/>
</dbReference>
<feature type="domain" description="DNA-binding protein H-NS-like N-terminal" evidence="3">
    <location>
        <begin position="7"/>
        <end position="87"/>
    </location>
</feature>
<accession>A0AAJ5ZD37</accession>
<dbReference type="Gene3D" id="1.10.287.1050">
    <property type="entry name" value="H-NS histone-like proteins"/>
    <property type="match status" value="1"/>
</dbReference>
<dbReference type="RefSeq" id="WP_164884758.1">
    <property type="nucleotide sequence ID" value="NZ_CAWOMG010000210.1"/>
</dbReference>
<evidence type="ECO:0000313" key="5">
    <source>
        <dbReference type="Proteomes" id="UP001218423"/>
    </source>
</evidence>
<organism evidence="4 5">
    <name type="scientific">Aeromonas caviae</name>
    <name type="common">Aeromonas punctata</name>
    <dbReference type="NCBI Taxonomy" id="648"/>
    <lineage>
        <taxon>Bacteria</taxon>
        <taxon>Pseudomonadati</taxon>
        <taxon>Pseudomonadota</taxon>
        <taxon>Gammaproteobacteria</taxon>
        <taxon>Aeromonadales</taxon>
        <taxon>Aeromonadaceae</taxon>
        <taxon>Aeromonas</taxon>
    </lineage>
</organism>
<dbReference type="InterPro" id="IPR054180">
    <property type="entry name" value="H-NS-like_N"/>
</dbReference>
<geneLocation type="plasmid" evidence="4 5">
    <name>pAC1520</name>
</geneLocation>
<dbReference type="AlphaFoldDB" id="A0AAJ5ZD37"/>
<sequence length="156" mass="17731">MSTSESTDLIQLLLNKRRLAKVLKTSGDASLLDRITNNLASIEAEVREHFAEQVRLENERQERLETAQEELKKLLERTGLTLTELSGGEVETRTPKSKGARSRKKLDPETARYVYTHDDGHKEGWNGGPGRKPEWVTKIQNAGESIEKYLNPKFVE</sequence>
<feature type="coiled-coil region" evidence="1">
    <location>
        <begin position="32"/>
        <end position="77"/>
    </location>
</feature>
<feature type="region of interest" description="Disordered" evidence="2">
    <location>
        <begin position="85"/>
        <end position="134"/>
    </location>
</feature>
<evidence type="ECO:0000259" key="3">
    <source>
        <dbReference type="Pfam" id="PF22470"/>
    </source>
</evidence>
<gene>
    <name evidence="4" type="ORF">P5S46_22215</name>
</gene>
<dbReference type="Pfam" id="PF22470">
    <property type="entry name" value="Histone_HNS_N"/>
    <property type="match status" value="1"/>
</dbReference>
<protein>
    <submittedName>
        <fullName evidence="4">H-NS family nucleoid-associated regulatory protein</fullName>
    </submittedName>
</protein>
<feature type="compositionally biased region" description="Basic and acidic residues" evidence="2">
    <location>
        <begin position="105"/>
        <end position="124"/>
    </location>
</feature>
<dbReference type="EMBL" id="CP120943">
    <property type="protein sequence ID" value="WFG00212.1"/>
    <property type="molecule type" value="Genomic_DNA"/>
</dbReference>
<evidence type="ECO:0000313" key="4">
    <source>
        <dbReference type="EMBL" id="WFG00212.1"/>
    </source>
</evidence>